<evidence type="ECO:0000313" key="3">
    <source>
        <dbReference type="Proteomes" id="UP000010472"/>
    </source>
</evidence>
<protein>
    <submittedName>
        <fullName evidence="2">Uncharacterized protein</fullName>
    </submittedName>
</protein>
<reference evidence="2 3" key="1">
    <citation type="submission" date="2012-06" db="EMBL/GenBank/DDBJ databases">
        <title>Finished chromosome of genome of Crinalium epipsammum PCC 9333.</title>
        <authorList>
            <consortium name="US DOE Joint Genome Institute"/>
            <person name="Gugger M."/>
            <person name="Coursin T."/>
            <person name="Rippka R."/>
            <person name="Tandeau De Marsac N."/>
            <person name="Huntemann M."/>
            <person name="Wei C.-L."/>
            <person name="Han J."/>
            <person name="Detter J.C."/>
            <person name="Han C."/>
            <person name="Tapia R."/>
            <person name="Davenport K."/>
            <person name="Daligault H."/>
            <person name="Erkkila T."/>
            <person name="Gu W."/>
            <person name="Munk A.C.C."/>
            <person name="Teshima H."/>
            <person name="Xu Y."/>
            <person name="Chain P."/>
            <person name="Chen A."/>
            <person name="Krypides N."/>
            <person name="Mavromatis K."/>
            <person name="Markowitz V."/>
            <person name="Szeto E."/>
            <person name="Ivanova N."/>
            <person name="Mikhailova N."/>
            <person name="Ovchinnikova G."/>
            <person name="Pagani I."/>
            <person name="Pati A."/>
            <person name="Goodwin L."/>
            <person name="Peters L."/>
            <person name="Pitluck S."/>
            <person name="Woyke T."/>
            <person name="Kerfeld C."/>
        </authorList>
    </citation>
    <scope>NUCLEOTIDE SEQUENCE [LARGE SCALE GENOMIC DNA]</scope>
    <source>
        <strain evidence="2 3">PCC 9333</strain>
    </source>
</reference>
<feature type="transmembrane region" description="Helical" evidence="1">
    <location>
        <begin position="21"/>
        <end position="44"/>
    </location>
</feature>
<keyword evidence="3" id="KW-1185">Reference proteome</keyword>
<dbReference type="EMBL" id="CP003620">
    <property type="protein sequence ID" value="AFZ13532.1"/>
    <property type="molecule type" value="Genomic_DNA"/>
</dbReference>
<dbReference type="HOGENOM" id="CLU_2823868_0_0_3"/>
<accession>K9W1D1</accession>
<evidence type="ECO:0000256" key="1">
    <source>
        <dbReference type="SAM" id="Phobius"/>
    </source>
</evidence>
<keyword evidence="1" id="KW-0812">Transmembrane</keyword>
<evidence type="ECO:0000313" key="2">
    <source>
        <dbReference type="EMBL" id="AFZ13532.1"/>
    </source>
</evidence>
<dbReference type="RefSeq" id="WP_015203646.1">
    <property type="nucleotide sequence ID" value="NC_019753.1"/>
</dbReference>
<keyword evidence="1" id="KW-1133">Transmembrane helix</keyword>
<dbReference type="KEGG" id="cep:Cri9333_2675"/>
<dbReference type="AlphaFoldDB" id="K9W1D1"/>
<dbReference type="Proteomes" id="UP000010472">
    <property type="component" value="Chromosome"/>
</dbReference>
<gene>
    <name evidence="2" type="ORF">Cri9333_2675</name>
</gene>
<organism evidence="2 3">
    <name type="scientific">Crinalium epipsammum PCC 9333</name>
    <dbReference type="NCBI Taxonomy" id="1173022"/>
    <lineage>
        <taxon>Bacteria</taxon>
        <taxon>Bacillati</taxon>
        <taxon>Cyanobacteriota</taxon>
        <taxon>Cyanophyceae</taxon>
        <taxon>Gomontiellales</taxon>
        <taxon>Gomontiellaceae</taxon>
        <taxon>Crinalium</taxon>
    </lineage>
</organism>
<keyword evidence="1" id="KW-0472">Membrane</keyword>
<sequence length="66" mass="7356">MKYSLLYRCLTPVNKTQQEGFTILDIMAHVVMVGIFMISINTLFTPSTVGNSGESNSRAALVLYLR</sequence>
<proteinExistence type="predicted"/>
<name>K9W1D1_9CYAN</name>